<comment type="caution">
    <text evidence="3">The sequence shown here is derived from an EMBL/GenBank/DDBJ whole genome shotgun (WGS) entry which is preliminary data.</text>
</comment>
<dbReference type="Proteomes" id="UP000283433">
    <property type="component" value="Unassembled WGS sequence"/>
</dbReference>
<dbReference type="PANTHER" id="PTHR42852">
    <property type="entry name" value="THIOL:DISULFIDE INTERCHANGE PROTEIN DSBE"/>
    <property type="match status" value="1"/>
</dbReference>
<keyword evidence="1" id="KW-1133">Transmembrane helix</keyword>
<dbReference type="InterPro" id="IPR013766">
    <property type="entry name" value="Thioredoxin_domain"/>
</dbReference>
<feature type="domain" description="Thioredoxin" evidence="2">
    <location>
        <begin position="47"/>
        <end position="196"/>
    </location>
</feature>
<keyword evidence="4" id="KW-1185">Reference proteome</keyword>
<feature type="transmembrane region" description="Helical" evidence="1">
    <location>
        <begin position="12"/>
        <end position="31"/>
    </location>
</feature>
<dbReference type="InterPro" id="IPR036249">
    <property type="entry name" value="Thioredoxin-like_sf"/>
</dbReference>
<dbReference type="OrthoDB" id="9815205at2"/>
<evidence type="ECO:0000259" key="2">
    <source>
        <dbReference type="PROSITE" id="PS51352"/>
    </source>
</evidence>
<evidence type="ECO:0000313" key="4">
    <source>
        <dbReference type="Proteomes" id="UP000283433"/>
    </source>
</evidence>
<dbReference type="InterPro" id="IPR013740">
    <property type="entry name" value="Redoxin"/>
</dbReference>
<reference evidence="3 4" key="1">
    <citation type="submission" date="2016-07" db="EMBL/GenBank/DDBJ databases">
        <title>Genome of Pelobium manganitolerans.</title>
        <authorList>
            <person name="Wu S."/>
            <person name="Wang G."/>
        </authorList>
    </citation>
    <scope>NUCLEOTIDE SEQUENCE [LARGE SCALE GENOMIC DNA]</scope>
    <source>
        <strain evidence="3 4">YS-25</strain>
    </source>
</reference>
<dbReference type="PROSITE" id="PS51352">
    <property type="entry name" value="THIOREDOXIN_2"/>
    <property type="match status" value="1"/>
</dbReference>
<dbReference type="CDD" id="cd02966">
    <property type="entry name" value="TlpA_like_family"/>
    <property type="match status" value="1"/>
</dbReference>
<dbReference type="Pfam" id="PF08534">
    <property type="entry name" value="Redoxin"/>
    <property type="match status" value="1"/>
</dbReference>
<dbReference type="EMBL" id="MBTA01000025">
    <property type="protein sequence ID" value="RKD15121.1"/>
    <property type="molecule type" value="Genomic_DNA"/>
</dbReference>
<dbReference type="GO" id="GO:0016491">
    <property type="term" value="F:oxidoreductase activity"/>
    <property type="evidence" value="ECO:0007669"/>
    <property type="project" value="InterPro"/>
</dbReference>
<name>A0A419S4V9_9SPHI</name>
<accession>A0A419S4V9</accession>
<sequence>MKDKVIKIFKSNVGFIIAIAFLVVITLNPQAKGFVLGGLIKTGLYQPKVSNTKPERSLVPTVNSILFTSSDGKILDLAHLKGKVVFLNFWATWCPPCIAEMPSINSLYNKLKKNENVIFILADVDSNLKRSDSFMKKNKYNLPVYIPSGPMPHQLFQGNLPTTVIINKRGEIVFNHEGMADYSSPEIEKFIVDLSK</sequence>
<proteinExistence type="predicted"/>
<keyword evidence="1" id="KW-0812">Transmembrane</keyword>
<dbReference type="AlphaFoldDB" id="A0A419S4V9"/>
<dbReference type="RefSeq" id="WP_120181988.1">
    <property type="nucleotide sequence ID" value="NZ_MBTA01000025.1"/>
</dbReference>
<organism evidence="3 4">
    <name type="scientific">Pelobium manganitolerans</name>
    <dbReference type="NCBI Taxonomy" id="1842495"/>
    <lineage>
        <taxon>Bacteria</taxon>
        <taxon>Pseudomonadati</taxon>
        <taxon>Bacteroidota</taxon>
        <taxon>Sphingobacteriia</taxon>
        <taxon>Sphingobacteriales</taxon>
        <taxon>Sphingobacteriaceae</taxon>
        <taxon>Pelobium</taxon>
    </lineage>
</organism>
<dbReference type="InterPro" id="IPR050553">
    <property type="entry name" value="Thioredoxin_ResA/DsbE_sf"/>
</dbReference>
<dbReference type="PANTHER" id="PTHR42852:SF17">
    <property type="entry name" value="THIOREDOXIN-LIKE PROTEIN HI_1115"/>
    <property type="match status" value="1"/>
</dbReference>
<keyword evidence="1" id="KW-0472">Membrane</keyword>
<protein>
    <recommendedName>
        <fullName evidence="2">Thioredoxin domain-containing protein</fullName>
    </recommendedName>
</protein>
<dbReference type="SUPFAM" id="SSF52833">
    <property type="entry name" value="Thioredoxin-like"/>
    <property type="match status" value="1"/>
</dbReference>
<evidence type="ECO:0000256" key="1">
    <source>
        <dbReference type="SAM" id="Phobius"/>
    </source>
</evidence>
<evidence type="ECO:0000313" key="3">
    <source>
        <dbReference type="EMBL" id="RKD15121.1"/>
    </source>
</evidence>
<dbReference type="Gene3D" id="3.40.30.10">
    <property type="entry name" value="Glutaredoxin"/>
    <property type="match status" value="1"/>
</dbReference>
<gene>
    <name evidence="3" type="ORF">BCY91_06250</name>
</gene>